<evidence type="ECO:0000313" key="2">
    <source>
        <dbReference type="Proteomes" id="UP000722125"/>
    </source>
</evidence>
<gene>
    <name evidence="1" type="ORF">KIN34_03570</name>
</gene>
<dbReference type="PANTHER" id="PTHR41913:SF1">
    <property type="entry name" value="DUF1684 DOMAIN-CONTAINING PROTEIN"/>
    <property type="match status" value="1"/>
</dbReference>
<dbReference type="InterPro" id="IPR012467">
    <property type="entry name" value="DUF1684"/>
</dbReference>
<accession>A0ABS5TW37</accession>
<keyword evidence="2" id="KW-1185">Reference proteome</keyword>
<dbReference type="RefSeq" id="WP_214346760.1">
    <property type="nucleotide sequence ID" value="NZ_JAHBOH010000001.1"/>
</dbReference>
<protein>
    <submittedName>
        <fullName evidence="1">DUF1684 domain-containing protein</fullName>
    </submittedName>
</protein>
<dbReference type="PANTHER" id="PTHR41913">
    <property type="entry name" value="DUF1684 DOMAIN-CONTAINING PROTEIN"/>
    <property type="match status" value="1"/>
</dbReference>
<proteinExistence type="predicted"/>
<organism evidence="1 2">
    <name type="scientific">Cellulomonas fulva</name>
    <dbReference type="NCBI Taxonomy" id="2835530"/>
    <lineage>
        <taxon>Bacteria</taxon>
        <taxon>Bacillati</taxon>
        <taxon>Actinomycetota</taxon>
        <taxon>Actinomycetes</taxon>
        <taxon>Micrococcales</taxon>
        <taxon>Cellulomonadaceae</taxon>
        <taxon>Cellulomonas</taxon>
    </lineage>
</organism>
<dbReference type="EMBL" id="JAHBOH010000001">
    <property type="protein sequence ID" value="MBT0993363.1"/>
    <property type="molecule type" value="Genomic_DNA"/>
</dbReference>
<dbReference type="Proteomes" id="UP000722125">
    <property type="component" value="Unassembled WGS sequence"/>
</dbReference>
<name>A0ABS5TW37_9CELL</name>
<dbReference type="Pfam" id="PF07920">
    <property type="entry name" value="DUF1684"/>
    <property type="match status" value="1"/>
</dbReference>
<reference evidence="1 2" key="1">
    <citation type="submission" date="2021-05" db="EMBL/GenBank/DDBJ databases">
        <title>Description of Cellulomonas sp. DKR-3 sp. nov.</title>
        <authorList>
            <person name="Dahal R.H."/>
            <person name="Chaudhary D.K."/>
        </authorList>
    </citation>
    <scope>NUCLEOTIDE SEQUENCE [LARGE SCALE GENOMIC DNA]</scope>
    <source>
        <strain evidence="1 2">DKR-3</strain>
    </source>
</reference>
<comment type="caution">
    <text evidence="1">The sequence shown here is derived from an EMBL/GenBank/DDBJ whole genome shotgun (WGS) entry which is preliminary data.</text>
</comment>
<sequence length="211" mass="22215">MPSAEVSAATEALDVVDWRREVAATYADVRRLAADDPAAAHAEWVRRRDALLGHHPASPLSPAERAGFVGLDVAGYDPAYRFETVLEPATSERLEVPTGTDGVVPYERIGTVRLDGLGSLAVWALRSYGGGLFLPVKDALAGTAGGTYGGGRYVLDTVKGADLGSAGARLVVDLNFAYNPSCAYDDRWACPLATSANTLDAPVPVGERAWA</sequence>
<evidence type="ECO:0000313" key="1">
    <source>
        <dbReference type="EMBL" id="MBT0993363.1"/>
    </source>
</evidence>